<dbReference type="Proteomes" id="UP000007735">
    <property type="component" value="Plasmid pSfHH103e"/>
</dbReference>
<name>G9AEC3_SINF1</name>
<sequence length="44" mass="5069">MSFMRPIYSLSPFPDQEYTPLPQGTTDRWTPHPARNGACFALRN</sequence>
<organism evidence="2 3">
    <name type="scientific">Sinorhizobium fredii (strain HH103)</name>
    <dbReference type="NCBI Taxonomy" id="1117943"/>
    <lineage>
        <taxon>Bacteria</taxon>
        <taxon>Pseudomonadati</taxon>
        <taxon>Pseudomonadota</taxon>
        <taxon>Alphaproteobacteria</taxon>
        <taxon>Hyphomicrobiales</taxon>
        <taxon>Rhizobiaceae</taxon>
        <taxon>Sinorhizobium/Ensifer group</taxon>
        <taxon>Sinorhizobium</taxon>
    </lineage>
</organism>
<evidence type="ECO:0000313" key="2">
    <source>
        <dbReference type="EMBL" id="CCE99405.1"/>
    </source>
</evidence>
<dbReference type="AlphaFoldDB" id="G9AEC3"/>
<gene>
    <name evidence="2" type="ordered locus">SFHH103_04939</name>
</gene>
<dbReference type="PATRIC" id="fig|380.5.peg.4489"/>
<dbReference type="HOGENOM" id="CLU_3221151_0_0_5"/>
<keyword evidence="2" id="KW-0614">Plasmid</keyword>
<geneLocation type="plasmid" evidence="2 3">
    <name>pSfHH103e</name>
</geneLocation>
<evidence type="ECO:0000256" key="1">
    <source>
        <dbReference type="SAM" id="MobiDB-lite"/>
    </source>
</evidence>
<protein>
    <submittedName>
        <fullName evidence="2">Uncharacterized protein</fullName>
    </submittedName>
</protein>
<dbReference type="KEGG" id="sfh:SFHH103_04939"/>
<evidence type="ECO:0000313" key="3">
    <source>
        <dbReference type="Proteomes" id="UP000007735"/>
    </source>
</evidence>
<dbReference type="EMBL" id="HE616899">
    <property type="protein sequence ID" value="CCE99405.1"/>
    <property type="molecule type" value="Genomic_DNA"/>
</dbReference>
<reference evidence="2 3" key="1">
    <citation type="journal article" date="2012" name="J. Bacteriol.">
        <title>Genome sequence of the soybean symbiont Sinorhizobium fredii HH103.</title>
        <authorList>
            <person name="Weidner S."/>
            <person name="Becker A."/>
            <person name="Bonilla I."/>
            <person name="Jaenicke S."/>
            <person name="Lloret J."/>
            <person name="Margaret I."/>
            <person name="Puhler A."/>
            <person name="Ruiz-Sainz J.E."/>
            <person name="Schneiker-Bekel S."/>
            <person name="Szczepanowski R."/>
            <person name="Vinardell J.M."/>
            <person name="Zehner S."/>
            <person name="Gottfert M."/>
        </authorList>
    </citation>
    <scope>NUCLEOTIDE SEQUENCE [LARGE SCALE GENOMIC DNA]</scope>
    <source>
        <strain evidence="2 3">HH103</strain>
        <plasmid evidence="3">pSfHH103e</plasmid>
    </source>
</reference>
<proteinExistence type="predicted"/>
<accession>G9AEC3</accession>
<feature type="region of interest" description="Disordered" evidence="1">
    <location>
        <begin position="15"/>
        <end position="34"/>
    </location>
</feature>